<reference evidence="4" key="1">
    <citation type="submission" date="2021-01" db="EMBL/GenBank/DDBJ databases">
        <authorList>
            <consortium name="Aspergillus puulaauensis MK2 genome sequencing consortium"/>
            <person name="Kazuki M."/>
            <person name="Futagami T."/>
        </authorList>
    </citation>
    <scope>NUCLEOTIDE SEQUENCE</scope>
    <source>
        <strain evidence="4">MK2</strain>
    </source>
</reference>
<dbReference type="PROSITE" id="PS50297">
    <property type="entry name" value="ANK_REP_REGION"/>
    <property type="match status" value="5"/>
</dbReference>
<feature type="repeat" description="ANK" evidence="3">
    <location>
        <begin position="230"/>
        <end position="262"/>
    </location>
</feature>
<reference evidence="4" key="2">
    <citation type="submission" date="2021-02" db="EMBL/GenBank/DDBJ databases">
        <title>Aspergillus puulaauensis MK2 genome sequence.</title>
        <authorList>
            <person name="Futagami T."/>
            <person name="Mori K."/>
            <person name="Kadooka C."/>
            <person name="Tanaka T."/>
        </authorList>
    </citation>
    <scope>NUCLEOTIDE SEQUENCE</scope>
    <source>
        <strain evidence="4">MK2</strain>
    </source>
</reference>
<feature type="repeat" description="ANK" evidence="3">
    <location>
        <begin position="164"/>
        <end position="196"/>
    </location>
</feature>
<dbReference type="SUPFAM" id="SSF48403">
    <property type="entry name" value="Ankyrin repeat"/>
    <property type="match status" value="1"/>
</dbReference>
<dbReference type="PROSITE" id="PS50088">
    <property type="entry name" value="ANK_REPEAT"/>
    <property type="match status" value="5"/>
</dbReference>
<feature type="repeat" description="ANK" evidence="3">
    <location>
        <begin position="296"/>
        <end position="328"/>
    </location>
</feature>
<proteinExistence type="predicted"/>
<dbReference type="Proteomes" id="UP000654913">
    <property type="component" value="Chromosome 5"/>
</dbReference>
<evidence type="ECO:0000313" key="4">
    <source>
        <dbReference type="EMBL" id="BCS26355.1"/>
    </source>
</evidence>
<dbReference type="InterPro" id="IPR036770">
    <property type="entry name" value="Ankyrin_rpt-contain_sf"/>
</dbReference>
<dbReference type="InterPro" id="IPR002110">
    <property type="entry name" value="Ankyrin_rpt"/>
</dbReference>
<dbReference type="SMART" id="SM00248">
    <property type="entry name" value="ANK"/>
    <property type="match status" value="8"/>
</dbReference>
<protein>
    <recommendedName>
        <fullName evidence="6">Ankyrin repeat-containing domain protein</fullName>
    </recommendedName>
</protein>
<feature type="repeat" description="ANK" evidence="3">
    <location>
        <begin position="263"/>
        <end position="295"/>
    </location>
</feature>
<accession>A0A7R7XRE7</accession>
<dbReference type="OrthoDB" id="341259at2759"/>
<keyword evidence="5" id="KW-1185">Reference proteome</keyword>
<dbReference type="EMBL" id="AP024447">
    <property type="protein sequence ID" value="BCS26355.1"/>
    <property type="molecule type" value="Genomic_DNA"/>
</dbReference>
<evidence type="ECO:0000313" key="5">
    <source>
        <dbReference type="Proteomes" id="UP000654913"/>
    </source>
</evidence>
<feature type="repeat" description="ANK" evidence="3">
    <location>
        <begin position="197"/>
        <end position="229"/>
    </location>
</feature>
<dbReference type="Pfam" id="PF12796">
    <property type="entry name" value="Ank_2"/>
    <property type="match status" value="2"/>
</dbReference>
<gene>
    <name evidence="4" type="ORF">APUU_51066S</name>
</gene>
<evidence type="ECO:0000256" key="1">
    <source>
        <dbReference type="ARBA" id="ARBA00022737"/>
    </source>
</evidence>
<name>A0A7R7XRE7_9EURO</name>
<organism evidence="4 5">
    <name type="scientific">Aspergillus puulaauensis</name>
    <dbReference type="NCBI Taxonomy" id="1220207"/>
    <lineage>
        <taxon>Eukaryota</taxon>
        <taxon>Fungi</taxon>
        <taxon>Dikarya</taxon>
        <taxon>Ascomycota</taxon>
        <taxon>Pezizomycotina</taxon>
        <taxon>Eurotiomycetes</taxon>
        <taxon>Eurotiomycetidae</taxon>
        <taxon>Eurotiales</taxon>
        <taxon>Aspergillaceae</taxon>
        <taxon>Aspergillus</taxon>
    </lineage>
</organism>
<evidence type="ECO:0000256" key="2">
    <source>
        <dbReference type="ARBA" id="ARBA00023043"/>
    </source>
</evidence>
<dbReference type="RefSeq" id="XP_041558549.1">
    <property type="nucleotide sequence ID" value="XM_041706133.1"/>
</dbReference>
<dbReference type="GeneID" id="64976360"/>
<dbReference type="KEGG" id="apuu:APUU_51066S"/>
<dbReference type="AlphaFoldDB" id="A0A7R7XRE7"/>
<keyword evidence="1" id="KW-0677">Repeat</keyword>
<evidence type="ECO:0008006" key="6">
    <source>
        <dbReference type="Google" id="ProtNLM"/>
    </source>
</evidence>
<dbReference type="Gene3D" id="1.25.40.20">
    <property type="entry name" value="Ankyrin repeat-containing domain"/>
    <property type="match status" value="1"/>
</dbReference>
<evidence type="ECO:0000256" key="3">
    <source>
        <dbReference type="PROSITE-ProRule" id="PRU00023"/>
    </source>
</evidence>
<dbReference type="PANTHER" id="PTHR24171">
    <property type="entry name" value="ANKYRIN REPEAT DOMAIN-CONTAINING PROTEIN 39-RELATED"/>
    <property type="match status" value="1"/>
</dbReference>
<sequence>MAIPHILGLPMELIYLIFQEFSPKEVVPFAQTSQTALALSLSIVDLGEVFKWACEDNNEQAMNFVLPSILHAMEKDPGMVFDALANACRCRKVKAVQLLIKAGVPVELPRGLSRYSLGPRFYNTPLGCAMRDPDPEVLDLLLDLGVNISTAVIHYSDPLAPYIPNPAPLHHAVMHGFIQLVRILLARGVDANQHDRFHRSMLSLAADYGHVEIVKLLLSRGADVQSTDYKGRAALSYATDRGYLAIVHLLLDAGAQINAADKNGCTPLMRAVLKNHDGLVRQLVQRGADIHMENKRGRTALSLAASPNLAQIVQYLASRGADANHVSRSGRSPMCYAEERKRKEAIKALEAAGCRRTRCWRWRGRHQEHLWNCNSDADDAN</sequence>
<keyword evidence="2 3" id="KW-0040">ANK repeat</keyword>